<proteinExistence type="predicted"/>
<evidence type="ECO:0000313" key="2">
    <source>
        <dbReference type="Proteomes" id="UP000298284"/>
    </source>
</evidence>
<gene>
    <name evidence="1" type="ORF">EU557_04115</name>
</gene>
<evidence type="ECO:0000313" key="1">
    <source>
        <dbReference type="EMBL" id="TGD82970.1"/>
    </source>
</evidence>
<comment type="caution">
    <text evidence="1">The sequence shown here is derived from an EMBL/GenBank/DDBJ whole genome shotgun (WGS) entry which is preliminary data.</text>
</comment>
<accession>A0A4Z0MU51</accession>
<keyword evidence="2" id="KW-1185">Reference proteome</keyword>
<dbReference type="OrthoDB" id="2057603at2"/>
<organism evidence="1 2">
    <name type="scientific">Hymenobacter wooponensis</name>
    <dbReference type="NCBI Taxonomy" id="1525360"/>
    <lineage>
        <taxon>Bacteria</taxon>
        <taxon>Pseudomonadati</taxon>
        <taxon>Bacteroidota</taxon>
        <taxon>Cytophagia</taxon>
        <taxon>Cytophagales</taxon>
        <taxon>Hymenobacteraceae</taxon>
        <taxon>Hymenobacter</taxon>
    </lineage>
</organism>
<reference evidence="1 2" key="1">
    <citation type="submission" date="2019-04" db="EMBL/GenBank/DDBJ databases">
        <authorList>
            <person name="Feng G."/>
            <person name="Zhang J."/>
            <person name="Zhu H."/>
        </authorList>
    </citation>
    <scope>NUCLEOTIDE SEQUENCE [LARGE SCALE GENOMIC DNA]</scope>
    <source>
        <strain evidence="1 2">JCM 19491</strain>
    </source>
</reference>
<dbReference type="AlphaFoldDB" id="A0A4Z0MU51"/>
<sequence length="121" mass="13395">MTISLTRDSVAAGDDANAPHTYRFIVPDHTSVAEILRLILAQSYLATISGGKATWSVESGRPVAVVAQQWTEAKLLCWQAPTLTHLDFAANTLYLHFNYHAQIEPEVVYQVLSRLKLASSR</sequence>
<dbReference type="Proteomes" id="UP000298284">
    <property type="component" value="Unassembled WGS sequence"/>
</dbReference>
<dbReference type="RefSeq" id="WP_135529126.1">
    <property type="nucleotide sequence ID" value="NZ_SRKZ01000001.1"/>
</dbReference>
<protein>
    <submittedName>
        <fullName evidence="1">Uncharacterized protein</fullName>
    </submittedName>
</protein>
<dbReference type="EMBL" id="SRKZ01000001">
    <property type="protein sequence ID" value="TGD82970.1"/>
    <property type="molecule type" value="Genomic_DNA"/>
</dbReference>
<name>A0A4Z0MU51_9BACT</name>